<dbReference type="PANTHER" id="PTHR31133">
    <property type="entry name" value="MEMBRANE PROTEIN"/>
    <property type="match status" value="1"/>
</dbReference>
<keyword evidence="2" id="KW-1133">Transmembrane helix</keyword>
<proteinExistence type="predicted"/>
<feature type="transmembrane region" description="Helical" evidence="2">
    <location>
        <begin position="6"/>
        <end position="27"/>
    </location>
</feature>
<dbReference type="InParanoid" id="A0A5E4ERY9"/>
<dbReference type="OMA" id="RHGEIMV"/>
<organism evidence="3 4">
    <name type="scientific">Prunus dulcis</name>
    <name type="common">Almond</name>
    <name type="synonym">Amygdalus dulcis</name>
    <dbReference type="NCBI Taxonomy" id="3755"/>
    <lineage>
        <taxon>Eukaryota</taxon>
        <taxon>Viridiplantae</taxon>
        <taxon>Streptophyta</taxon>
        <taxon>Embryophyta</taxon>
        <taxon>Tracheophyta</taxon>
        <taxon>Spermatophyta</taxon>
        <taxon>Magnoliopsida</taxon>
        <taxon>eudicotyledons</taxon>
        <taxon>Gunneridae</taxon>
        <taxon>Pentapetalae</taxon>
        <taxon>rosids</taxon>
        <taxon>fabids</taxon>
        <taxon>Rosales</taxon>
        <taxon>Rosaceae</taxon>
        <taxon>Amygdaloideae</taxon>
        <taxon>Amygdaleae</taxon>
        <taxon>Prunus</taxon>
    </lineage>
</organism>
<dbReference type="FunCoup" id="A0A5E4ERY9">
    <property type="interactions" value="2352"/>
</dbReference>
<evidence type="ECO:0000313" key="3">
    <source>
        <dbReference type="EMBL" id="VVA17850.1"/>
    </source>
</evidence>
<feature type="transmembrane region" description="Helical" evidence="2">
    <location>
        <begin position="75"/>
        <end position="108"/>
    </location>
</feature>
<evidence type="ECO:0000313" key="4">
    <source>
        <dbReference type="Proteomes" id="UP000327085"/>
    </source>
</evidence>
<keyword evidence="2" id="KW-0812">Transmembrane</keyword>
<dbReference type="InterPro" id="IPR040229">
    <property type="entry name" value="At3g27390-like"/>
</dbReference>
<protein>
    <submittedName>
        <fullName evidence="3">PREDICTED: membrane</fullName>
    </submittedName>
</protein>
<keyword evidence="2" id="KW-0472">Membrane</keyword>
<dbReference type="Proteomes" id="UP000327085">
    <property type="component" value="Chromosome 3"/>
</dbReference>
<reference evidence="4" key="1">
    <citation type="journal article" date="2020" name="Plant J.">
        <title>Transposons played a major role in the diversification between the closely related almond and peach genomes: results from the almond genome sequence.</title>
        <authorList>
            <person name="Alioto T."/>
            <person name="Alexiou K.G."/>
            <person name="Bardil A."/>
            <person name="Barteri F."/>
            <person name="Castanera R."/>
            <person name="Cruz F."/>
            <person name="Dhingra A."/>
            <person name="Duval H."/>
            <person name="Fernandez I Marti A."/>
            <person name="Frias L."/>
            <person name="Galan B."/>
            <person name="Garcia J.L."/>
            <person name="Howad W."/>
            <person name="Gomez-Garrido J."/>
            <person name="Gut M."/>
            <person name="Julca I."/>
            <person name="Morata J."/>
            <person name="Puigdomenech P."/>
            <person name="Ribeca P."/>
            <person name="Rubio Cabetas M.J."/>
            <person name="Vlasova A."/>
            <person name="Wirthensohn M."/>
            <person name="Garcia-Mas J."/>
            <person name="Gabaldon T."/>
            <person name="Casacuberta J.M."/>
            <person name="Arus P."/>
        </authorList>
    </citation>
    <scope>NUCLEOTIDE SEQUENCE [LARGE SCALE GENOMIC DNA]</scope>
    <source>
        <strain evidence="4">cv. Texas</strain>
    </source>
</reference>
<name>A0A5E4ERY9_PRUDU</name>
<accession>A0A5E4ERY9</accession>
<evidence type="ECO:0000256" key="2">
    <source>
        <dbReference type="SAM" id="Phobius"/>
    </source>
</evidence>
<feature type="transmembrane region" description="Helical" evidence="2">
    <location>
        <begin position="180"/>
        <end position="211"/>
    </location>
</feature>
<gene>
    <name evidence="3" type="ORF">ALMOND_2B004498</name>
</gene>
<feature type="transmembrane region" description="Helical" evidence="2">
    <location>
        <begin position="34"/>
        <end position="55"/>
    </location>
</feature>
<evidence type="ECO:0000256" key="1">
    <source>
        <dbReference type="SAM" id="MobiDB-lite"/>
    </source>
</evidence>
<dbReference type="AlphaFoldDB" id="A0A5E4ERY9"/>
<sequence length="570" mass="63964">MEPPKGVLASLWNFICFLPYFIGLLLLGNFKGILFCPLICLIMTIGNSAIILGLWPVHFLWTYYCMFRAKRYGPALKIVVCIFVLPVQLILWPVVGIVGSIVGGAAYGFLSPVMETFQAVGEGKTNQLYHCFYDGIWSTVQGCFTVVRDFGDVCYHTYFSVMDDLREQGPPDAKYYEIRVLYLPGAVIISVLGFMVDMPVISFIALCKSPYMLFKGWHRLFHDLIGREGPFLETICVPFAVSFLVLLLEWLFIRSPHFGWGYAISLHPCPYMMNTAMISLTCQKDPAFQGQTTERRPNWAEPTLVDPLSQGPAPSEVFPPARFHSLILSLSWKPLELMDSLFKECKHHGEIMVSEGLITLQDIEDAKSSKGSRVISIGLPAYCLLQALLRSAKANSVGILLSDNVTELTSSNRPKETFFDWFFHPLLIIEDQIKAENLSEAEEAYLCKLVLLNGDPLRSKNSNIGSAPESERKQAELDAFARRLQGITKSISRYPTFRRRFENLVNAISDDLAQNDGSSKPTDGPKTIPRSKSAFAQLFSQKSFSFTNKTSNHGYDPESQTVVNDVTITQ</sequence>
<dbReference type="EMBL" id="CABIKO010000026">
    <property type="protein sequence ID" value="VVA17850.1"/>
    <property type="molecule type" value="Genomic_DNA"/>
</dbReference>
<dbReference type="Gramene" id="VVA17850">
    <property type="protein sequence ID" value="VVA17850"/>
    <property type="gene ID" value="Prudul26B004498"/>
</dbReference>
<feature type="region of interest" description="Disordered" evidence="1">
    <location>
        <begin position="547"/>
        <end position="570"/>
    </location>
</feature>
<feature type="transmembrane region" description="Helical" evidence="2">
    <location>
        <begin position="231"/>
        <end position="253"/>
    </location>
</feature>
<dbReference type="PANTHER" id="PTHR31133:SF3">
    <property type="entry name" value="TRANSMEMBRANE PROTEIN"/>
    <property type="match status" value="1"/>
</dbReference>